<dbReference type="Pfam" id="PF01391">
    <property type="entry name" value="Collagen"/>
    <property type="match status" value="1"/>
</dbReference>
<keyword evidence="6" id="KW-1185">Reference proteome</keyword>
<evidence type="ECO:0000313" key="5">
    <source>
        <dbReference type="Proteomes" id="UP000245667"/>
    </source>
</evidence>
<evidence type="ECO:0000313" key="4">
    <source>
        <dbReference type="EMBL" id="PWK18812.1"/>
    </source>
</evidence>
<organism evidence="4 5">
    <name type="scientific">Maribacter polysiphoniae</name>
    <dbReference type="NCBI Taxonomy" id="429344"/>
    <lineage>
        <taxon>Bacteria</taxon>
        <taxon>Pseudomonadati</taxon>
        <taxon>Bacteroidota</taxon>
        <taxon>Flavobacteriia</taxon>
        <taxon>Flavobacteriales</taxon>
        <taxon>Flavobacteriaceae</taxon>
        <taxon>Maribacter</taxon>
    </lineage>
</organism>
<proteinExistence type="predicted"/>
<evidence type="ECO:0000313" key="3">
    <source>
        <dbReference type="EMBL" id="MBD1263095.1"/>
    </source>
</evidence>
<accession>A0A316DMM1</accession>
<feature type="signal peptide" evidence="2">
    <location>
        <begin position="1"/>
        <end position="23"/>
    </location>
</feature>
<feature type="chain" id="PRO_5016450988" evidence="2">
    <location>
        <begin position="24"/>
        <end position="212"/>
    </location>
</feature>
<dbReference type="EMBL" id="JACWLN010000017">
    <property type="protein sequence ID" value="MBD1263095.1"/>
    <property type="molecule type" value="Genomic_DNA"/>
</dbReference>
<dbReference type="PROSITE" id="PS51257">
    <property type="entry name" value="PROKAR_LIPOPROTEIN"/>
    <property type="match status" value="1"/>
</dbReference>
<evidence type="ECO:0000256" key="2">
    <source>
        <dbReference type="SAM" id="SignalP"/>
    </source>
</evidence>
<gene>
    <name evidence="3" type="ORF">HZY62_21075</name>
    <name evidence="4" type="ORF">LX92_04277</name>
</gene>
<dbReference type="AlphaFoldDB" id="A0A316DMM1"/>
<dbReference type="RefSeq" id="WP_109654873.1">
    <property type="nucleotide sequence ID" value="NZ_JACWLN010000017.1"/>
</dbReference>
<evidence type="ECO:0000256" key="1">
    <source>
        <dbReference type="SAM" id="MobiDB-lite"/>
    </source>
</evidence>
<comment type="caution">
    <text evidence="4">The sequence shown here is derived from an EMBL/GenBank/DDBJ whole genome shotgun (WGS) entry which is preliminary data.</text>
</comment>
<reference evidence="3 6" key="2">
    <citation type="submission" date="2020-07" db="EMBL/GenBank/DDBJ databases">
        <title>The draft genome sequence of Maribacter polysiphoniae KCTC 22021.</title>
        <authorList>
            <person name="Mu L."/>
        </authorList>
    </citation>
    <scope>NUCLEOTIDE SEQUENCE [LARGE SCALE GENOMIC DNA]</scope>
    <source>
        <strain evidence="3 6">KCTC 22021</strain>
    </source>
</reference>
<feature type="region of interest" description="Disordered" evidence="1">
    <location>
        <begin position="30"/>
        <end position="62"/>
    </location>
</feature>
<keyword evidence="2" id="KW-0732">Signal</keyword>
<sequence length="212" mass="22451">MKFTMKLLGMGLVLLALMFTSCAKDGEDGMDGAMGPAGTNGIDGVDGTDGEDGADGADGANGADGADGNANVIASEWAVADFPDTWSFSQASVTISDPNITEEVLNTYTLLGYFSLSDSYTEIFAIPFTESFLRSFTMQQKMAVGAYTITELGNLDTVDTIDPIDGFVRYILIAPAPLSGKGGNSYSINGMQENGVDLSNYYEVMDYLGMDY</sequence>
<dbReference type="EMBL" id="QGGQ01000016">
    <property type="protein sequence ID" value="PWK18812.1"/>
    <property type="molecule type" value="Genomic_DNA"/>
</dbReference>
<dbReference type="InterPro" id="IPR008160">
    <property type="entry name" value="Collagen"/>
</dbReference>
<dbReference type="Proteomes" id="UP000245667">
    <property type="component" value="Unassembled WGS sequence"/>
</dbReference>
<name>A0A316DMM1_9FLAO</name>
<protein>
    <submittedName>
        <fullName evidence="4">Collagen triple helix repeat protein</fullName>
    </submittedName>
    <submittedName>
        <fullName evidence="3">Collagen-like protein</fullName>
    </submittedName>
</protein>
<dbReference type="Proteomes" id="UP000651837">
    <property type="component" value="Unassembled WGS sequence"/>
</dbReference>
<reference evidence="4 5" key="1">
    <citation type="submission" date="2018-05" db="EMBL/GenBank/DDBJ databases">
        <title>Genomic Encyclopedia of Archaeal and Bacterial Type Strains, Phase II (KMG-II): from individual species to whole genera.</title>
        <authorList>
            <person name="Goeker M."/>
        </authorList>
    </citation>
    <scope>NUCLEOTIDE SEQUENCE [LARGE SCALE GENOMIC DNA]</scope>
    <source>
        <strain evidence="4 5">DSM 23514</strain>
    </source>
</reference>
<feature type="compositionally biased region" description="Acidic residues" evidence="1">
    <location>
        <begin position="46"/>
        <end position="55"/>
    </location>
</feature>
<keyword evidence="4" id="KW-0176">Collagen</keyword>
<evidence type="ECO:0000313" key="6">
    <source>
        <dbReference type="Proteomes" id="UP000651837"/>
    </source>
</evidence>